<protein>
    <submittedName>
        <fullName evidence="2">Uncharacterized membrane protein (DUF485 family)</fullName>
    </submittedName>
</protein>
<evidence type="ECO:0000313" key="3">
    <source>
        <dbReference type="Proteomes" id="UP000320876"/>
    </source>
</evidence>
<dbReference type="PANTHER" id="PTHR38441:SF1">
    <property type="entry name" value="MEMBRANE PROTEIN"/>
    <property type="match status" value="1"/>
</dbReference>
<dbReference type="OrthoDB" id="3543412at2"/>
<reference evidence="2 3" key="1">
    <citation type="submission" date="2019-06" db="EMBL/GenBank/DDBJ databases">
        <title>Sequencing the genomes of 1000 actinobacteria strains.</title>
        <authorList>
            <person name="Klenk H.-P."/>
        </authorList>
    </citation>
    <scope>NUCLEOTIDE SEQUENCE [LARGE SCALE GENOMIC DNA]</scope>
    <source>
        <strain evidence="2 3">DSM 45679</strain>
    </source>
</reference>
<sequence>MAQPEHESGTRPESDWTRVQESADFRRLRKRLRSFVFPMTGFFLVWYLLYVLLADYAPGFMSRPVWGNINIGLIFGLLQFVSTFVITGLYVWYANRRLDPIADRLRGEIEGDAR</sequence>
<accession>A0A542DLS8</accession>
<name>A0A542DLS8_AMYCI</name>
<proteinExistence type="predicted"/>
<gene>
    <name evidence="2" type="ORF">FB471_3830</name>
</gene>
<dbReference type="Pfam" id="PF04341">
    <property type="entry name" value="DUF485"/>
    <property type="match status" value="1"/>
</dbReference>
<keyword evidence="1" id="KW-0472">Membrane</keyword>
<feature type="transmembrane region" description="Helical" evidence="1">
    <location>
        <begin position="73"/>
        <end position="94"/>
    </location>
</feature>
<comment type="caution">
    <text evidence="2">The sequence shown here is derived from an EMBL/GenBank/DDBJ whole genome shotgun (WGS) entry which is preliminary data.</text>
</comment>
<dbReference type="EMBL" id="VFML01000001">
    <property type="protein sequence ID" value="TQJ04049.1"/>
    <property type="molecule type" value="Genomic_DNA"/>
</dbReference>
<dbReference type="RefSeq" id="WP_141999783.1">
    <property type="nucleotide sequence ID" value="NZ_VFML01000001.1"/>
</dbReference>
<feature type="transmembrane region" description="Helical" evidence="1">
    <location>
        <begin position="35"/>
        <end position="53"/>
    </location>
</feature>
<evidence type="ECO:0000256" key="1">
    <source>
        <dbReference type="SAM" id="Phobius"/>
    </source>
</evidence>
<keyword evidence="3" id="KW-1185">Reference proteome</keyword>
<evidence type="ECO:0000313" key="2">
    <source>
        <dbReference type="EMBL" id="TQJ04049.1"/>
    </source>
</evidence>
<keyword evidence="1" id="KW-0812">Transmembrane</keyword>
<dbReference type="Proteomes" id="UP000320876">
    <property type="component" value="Unassembled WGS sequence"/>
</dbReference>
<dbReference type="InterPro" id="IPR007436">
    <property type="entry name" value="DUF485"/>
</dbReference>
<dbReference type="PANTHER" id="PTHR38441">
    <property type="entry name" value="INTEGRAL MEMBRANE PROTEIN-RELATED"/>
    <property type="match status" value="1"/>
</dbReference>
<keyword evidence="1" id="KW-1133">Transmembrane helix</keyword>
<organism evidence="2 3">
    <name type="scientific">Amycolatopsis cihanbeyliensis</name>
    <dbReference type="NCBI Taxonomy" id="1128664"/>
    <lineage>
        <taxon>Bacteria</taxon>
        <taxon>Bacillati</taxon>
        <taxon>Actinomycetota</taxon>
        <taxon>Actinomycetes</taxon>
        <taxon>Pseudonocardiales</taxon>
        <taxon>Pseudonocardiaceae</taxon>
        <taxon>Amycolatopsis</taxon>
    </lineage>
</organism>
<dbReference type="AlphaFoldDB" id="A0A542DLS8"/>